<dbReference type="Proteomes" id="UP001320420">
    <property type="component" value="Unassembled WGS sequence"/>
</dbReference>
<name>A0AAN9YWH7_9PEZI</name>
<feature type="region of interest" description="Disordered" evidence="3">
    <location>
        <begin position="1"/>
        <end position="93"/>
    </location>
</feature>
<gene>
    <name evidence="5" type="ORF">SLS62_000751</name>
</gene>
<dbReference type="GO" id="GO:0005634">
    <property type="term" value="C:nucleus"/>
    <property type="evidence" value="ECO:0007669"/>
    <property type="project" value="TreeGrafter"/>
</dbReference>
<dbReference type="GO" id="GO:0006139">
    <property type="term" value="P:nucleobase-containing compound metabolic process"/>
    <property type="evidence" value="ECO:0007669"/>
    <property type="project" value="InterPro"/>
</dbReference>
<evidence type="ECO:0000259" key="4">
    <source>
        <dbReference type="Pfam" id="PF01612"/>
    </source>
</evidence>
<dbReference type="Gene3D" id="3.30.420.10">
    <property type="entry name" value="Ribonuclease H-like superfamily/Ribonuclease H"/>
    <property type="match status" value="1"/>
</dbReference>
<protein>
    <recommendedName>
        <fullName evidence="4">3'-5' exonuclease domain-containing protein</fullName>
    </recommendedName>
</protein>
<dbReference type="AlphaFoldDB" id="A0AAN9YWH7"/>
<dbReference type="InterPro" id="IPR012337">
    <property type="entry name" value="RNaseH-like_sf"/>
</dbReference>
<feature type="compositionally biased region" description="Basic residues" evidence="3">
    <location>
        <begin position="335"/>
        <end position="356"/>
    </location>
</feature>
<evidence type="ECO:0000313" key="6">
    <source>
        <dbReference type="Proteomes" id="UP001320420"/>
    </source>
</evidence>
<feature type="compositionally biased region" description="Polar residues" evidence="3">
    <location>
        <begin position="58"/>
        <end position="67"/>
    </location>
</feature>
<dbReference type="GO" id="GO:0005737">
    <property type="term" value="C:cytoplasm"/>
    <property type="evidence" value="ECO:0007669"/>
    <property type="project" value="TreeGrafter"/>
</dbReference>
<reference evidence="5 6" key="1">
    <citation type="submission" date="2024-02" db="EMBL/GenBank/DDBJ databases">
        <title>De novo assembly and annotation of 12 fungi associated with fruit tree decline syndrome in Ontario, Canada.</title>
        <authorList>
            <person name="Sulman M."/>
            <person name="Ellouze W."/>
            <person name="Ilyukhin E."/>
        </authorList>
    </citation>
    <scope>NUCLEOTIDE SEQUENCE [LARGE SCALE GENOMIC DNA]</scope>
    <source>
        <strain evidence="5 6">M11/M66-122</strain>
    </source>
</reference>
<dbReference type="GO" id="GO:0003676">
    <property type="term" value="F:nucleic acid binding"/>
    <property type="evidence" value="ECO:0007669"/>
    <property type="project" value="InterPro"/>
</dbReference>
<feature type="compositionally biased region" description="Basic and acidic residues" evidence="3">
    <location>
        <begin position="319"/>
        <end position="334"/>
    </location>
</feature>
<keyword evidence="2" id="KW-0378">Hydrolase</keyword>
<dbReference type="PANTHER" id="PTHR13620">
    <property type="entry name" value="3-5 EXONUCLEASE"/>
    <property type="match status" value="1"/>
</dbReference>
<dbReference type="GO" id="GO:0008408">
    <property type="term" value="F:3'-5' exonuclease activity"/>
    <property type="evidence" value="ECO:0007669"/>
    <property type="project" value="InterPro"/>
</dbReference>
<dbReference type="CDD" id="cd06141">
    <property type="entry name" value="WRN_exo"/>
    <property type="match status" value="1"/>
</dbReference>
<dbReference type="InterPro" id="IPR002562">
    <property type="entry name" value="3'-5'_exonuclease_dom"/>
</dbReference>
<evidence type="ECO:0000313" key="5">
    <source>
        <dbReference type="EMBL" id="KAK7757202.1"/>
    </source>
</evidence>
<feature type="domain" description="3'-5' exonuclease" evidence="4">
    <location>
        <begin position="164"/>
        <end position="297"/>
    </location>
</feature>
<keyword evidence="6" id="KW-1185">Reference proteome</keyword>
<accession>A0AAN9YWH7</accession>
<proteinExistence type="predicted"/>
<evidence type="ECO:0000256" key="2">
    <source>
        <dbReference type="ARBA" id="ARBA00022801"/>
    </source>
</evidence>
<comment type="caution">
    <text evidence="5">The sequence shown here is derived from an EMBL/GenBank/DDBJ whole genome shotgun (WGS) entry which is preliminary data.</text>
</comment>
<dbReference type="InterPro" id="IPR036397">
    <property type="entry name" value="RNaseH_sf"/>
</dbReference>
<dbReference type="PANTHER" id="PTHR13620:SF104">
    <property type="entry name" value="EXONUCLEASE 3'-5' DOMAIN-CONTAINING PROTEIN 2"/>
    <property type="match status" value="1"/>
</dbReference>
<dbReference type="Pfam" id="PF01612">
    <property type="entry name" value="DNA_pol_A_exo1"/>
    <property type="match status" value="1"/>
</dbReference>
<dbReference type="SUPFAM" id="SSF53098">
    <property type="entry name" value="Ribonuclease H-like"/>
    <property type="match status" value="1"/>
</dbReference>
<dbReference type="InterPro" id="IPR051132">
    <property type="entry name" value="3-5_Exonuclease_domain"/>
</dbReference>
<organism evidence="5 6">
    <name type="scientific">Diatrype stigma</name>
    <dbReference type="NCBI Taxonomy" id="117547"/>
    <lineage>
        <taxon>Eukaryota</taxon>
        <taxon>Fungi</taxon>
        <taxon>Dikarya</taxon>
        <taxon>Ascomycota</taxon>
        <taxon>Pezizomycotina</taxon>
        <taxon>Sordariomycetes</taxon>
        <taxon>Xylariomycetidae</taxon>
        <taxon>Xylariales</taxon>
        <taxon>Diatrypaceae</taxon>
        <taxon>Diatrype</taxon>
    </lineage>
</organism>
<evidence type="ECO:0000256" key="1">
    <source>
        <dbReference type="ARBA" id="ARBA00022722"/>
    </source>
</evidence>
<evidence type="ECO:0000256" key="3">
    <source>
        <dbReference type="SAM" id="MobiDB-lite"/>
    </source>
</evidence>
<dbReference type="EMBL" id="JAKJXP020000003">
    <property type="protein sequence ID" value="KAK7757202.1"/>
    <property type="molecule type" value="Genomic_DNA"/>
</dbReference>
<feature type="region of interest" description="Disordered" evidence="3">
    <location>
        <begin position="319"/>
        <end position="357"/>
    </location>
</feature>
<sequence>MTSTPPPARHQLWHPTRGISFSPTPRLYKSPPKEPSILTRKPATTTRQPAQPAAESAVETQDVSSSEAIDAQPDTVEARGQEGNGPEDGRWAVAEDDGETNAGADQKTDFGPPPATMNYEIVKDLFYAAKKARPGSPESYWSYTHYRGPVENGTPRKVTVHYCRSKHTMESVCQKYFMEEKVLGFDLEWVAHATRQDDIRKNVSLIQLASPSRIALFHVAVFDGKTGFVAPSFKQIMEDPGVTKVGVAIKGDATRVRNFMHVDSRGLLELSHLYKLVIYSSNRQYENINKRLVPLATQVEQFLRLPLFKGNDVRSKSIRIEDLGSSTERQEKKKSPSKRGRSKPPPKPKLPPKPKHPFVEAAEDRAMCYKEAHPSTRVTPTLLRAYYLWYNHDLHPKAIASMVREPPIQENSVRNYILTSIQYEKLPYNQERLLHELAYPLPYTVRSRWPVAIAAVKQAESKNKV</sequence>
<keyword evidence="1" id="KW-0540">Nuclease</keyword>
<feature type="compositionally biased region" description="Low complexity" evidence="3">
    <location>
        <begin position="42"/>
        <end position="54"/>
    </location>
</feature>